<comment type="caution">
    <text evidence="1">The sequence shown here is derived from an EMBL/GenBank/DDBJ whole genome shotgun (WGS) entry which is preliminary data.</text>
</comment>
<evidence type="ECO:0000313" key="2">
    <source>
        <dbReference type="Proteomes" id="UP000789920"/>
    </source>
</evidence>
<keyword evidence="2" id="KW-1185">Reference proteome</keyword>
<proteinExistence type="predicted"/>
<accession>A0ACA9RLK2</accession>
<organism evidence="1 2">
    <name type="scientific">Racocetra persica</name>
    <dbReference type="NCBI Taxonomy" id="160502"/>
    <lineage>
        <taxon>Eukaryota</taxon>
        <taxon>Fungi</taxon>
        <taxon>Fungi incertae sedis</taxon>
        <taxon>Mucoromycota</taxon>
        <taxon>Glomeromycotina</taxon>
        <taxon>Glomeromycetes</taxon>
        <taxon>Diversisporales</taxon>
        <taxon>Gigasporaceae</taxon>
        <taxon>Racocetra</taxon>
    </lineage>
</organism>
<evidence type="ECO:0000313" key="1">
    <source>
        <dbReference type="EMBL" id="CAG8799085.1"/>
    </source>
</evidence>
<name>A0ACA9RLK2_9GLOM</name>
<feature type="non-terminal residue" evidence="1">
    <location>
        <position position="1"/>
    </location>
</feature>
<reference evidence="1" key="1">
    <citation type="submission" date="2021-06" db="EMBL/GenBank/DDBJ databases">
        <authorList>
            <person name="Kallberg Y."/>
            <person name="Tangrot J."/>
            <person name="Rosling A."/>
        </authorList>
    </citation>
    <scope>NUCLEOTIDE SEQUENCE</scope>
    <source>
        <strain evidence="1">MA461A</strain>
    </source>
</reference>
<dbReference type="EMBL" id="CAJVQC010058814">
    <property type="protein sequence ID" value="CAG8799085.1"/>
    <property type="molecule type" value="Genomic_DNA"/>
</dbReference>
<protein>
    <submittedName>
        <fullName evidence="1">35015_t:CDS:1</fullName>
    </submittedName>
</protein>
<sequence length="95" mass="11059">VGLAFLTMFLSRAEILKQGRKAEIRKCLGKKTLSTILTRNWINDHLHLCPDELAKYFLESKKKDDLADCLLQGLVYLESRRFSIMEAHKWLHDQG</sequence>
<gene>
    <name evidence="1" type="ORF">RPERSI_LOCUS20645</name>
</gene>
<dbReference type="Proteomes" id="UP000789920">
    <property type="component" value="Unassembled WGS sequence"/>
</dbReference>